<feature type="domain" description="DNA/pantothenate metabolism flavoprotein C-terminal" evidence="6">
    <location>
        <begin position="186"/>
        <end position="396"/>
    </location>
</feature>
<feature type="binding site" evidence="3">
    <location>
        <position position="287"/>
    </location>
    <ligand>
        <name>CTP</name>
        <dbReference type="ChEBI" id="CHEBI:37563"/>
    </ligand>
</feature>
<dbReference type="RefSeq" id="WP_086631732.1">
    <property type="nucleotide sequence ID" value="NZ_JOPB01000001.1"/>
</dbReference>
<dbReference type="Gene3D" id="3.40.50.1950">
    <property type="entry name" value="Flavin prenyltransferase-like"/>
    <property type="match status" value="1"/>
</dbReference>
<gene>
    <name evidence="3" type="primary">coaBC</name>
    <name evidence="7" type="ORF">HK18_02040</name>
</gene>
<dbReference type="GO" id="GO:0071513">
    <property type="term" value="C:phosphopantothenoylcysteine decarboxylase complex"/>
    <property type="evidence" value="ECO:0007669"/>
    <property type="project" value="TreeGrafter"/>
</dbReference>
<protein>
    <recommendedName>
        <fullName evidence="3">Coenzyme A biosynthesis bifunctional protein CoaBC</fullName>
    </recommendedName>
    <alternativeName>
        <fullName evidence="3">DNA/pantothenate metabolism flavoprotein</fullName>
    </alternativeName>
    <alternativeName>
        <fullName evidence="3">Phosphopantothenoylcysteine synthetase/decarboxylase</fullName>
        <shortName evidence="3">PPCS-PPCDC</shortName>
    </alternativeName>
    <domain>
        <recommendedName>
            <fullName evidence="3">Phosphopantothenoylcysteine decarboxylase</fullName>
            <shortName evidence="3">PPC decarboxylase</shortName>
            <shortName evidence="3">PPC-DC</shortName>
            <ecNumber evidence="3">4.1.1.36</ecNumber>
        </recommendedName>
        <alternativeName>
            <fullName evidence="3">CoaC</fullName>
        </alternativeName>
    </domain>
    <domain>
        <recommendedName>
            <fullName evidence="3">Phosphopantothenate--cysteine ligase</fullName>
            <ecNumber evidence="3">6.3.2.5</ecNumber>
        </recommendedName>
        <alternativeName>
            <fullName evidence="3">CoaB</fullName>
        </alternativeName>
        <alternativeName>
            <fullName evidence="3">Phosphopantothenoylcysteine synthetase</fullName>
            <shortName evidence="3">PPC synthetase</shortName>
            <shortName evidence="3">PPC-S</shortName>
        </alternativeName>
    </domain>
</protein>
<comment type="pathway">
    <text evidence="3 4">Cofactor biosynthesis; coenzyme A biosynthesis; CoA from (R)-pantothenate: step 2/5.</text>
</comment>
<name>A0A251ZXH4_9PROT</name>
<accession>A0A251ZXH4</accession>
<organism evidence="7 8">
    <name type="scientific">Commensalibacter intestini</name>
    <dbReference type="NCBI Taxonomy" id="479936"/>
    <lineage>
        <taxon>Bacteria</taxon>
        <taxon>Pseudomonadati</taxon>
        <taxon>Pseudomonadota</taxon>
        <taxon>Alphaproteobacteria</taxon>
        <taxon>Acetobacterales</taxon>
        <taxon>Acetobacteraceae</taxon>
    </lineage>
</organism>
<dbReference type="InterPro" id="IPR005252">
    <property type="entry name" value="CoaBC"/>
</dbReference>
<comment type="cofactor">
    <cofactor evidence="3">
        <name>Mg(2+)</name>
        <dbReference type="ChEBI" id="CHEBI:18420"/>
    </cofactor>
</comment>
<keyword evidence="1 3" id="KW-0210">Decarboxylase</keyword>
<keyword evidence="3" id="KW-0511">Multifunctional enzyme</keyword>
<dbReference type="GO" id="GO:0046872">
    <property type="term" value="F:metal ion binding"/>
    <property type="evidence" value="ECO:0007669"/>
    <property type="project" value="UniProtKB-KW"/>
</dbReference>
<keyword evidence="2 3" id="KW-0456">Lyase</keyword>
<comment type="similarity">
    <text evidence="3 4">In the N-terminal section; belongs to the HFCD (homo-oligomeric flavin containing Cys decarboxylase) superfamily.</text>
</comment>
<keyword evidence="3 4" id="KW-0436">Ligase</keyword>
<dbReference type="NCBIfam" id="TIGR00521">
    <property type="entry name" value="coaBC_dfp"/>
    <property type="match status" value="1"/>
</dbReference>
<dbReference type="InterPro" id="IPR035929">
    <property type="entry name" value="CoaB-like_sf"/>
</dbReference>
<dbReference type="Proteomes" id="UP000194946">
    <property type="component" value="Unassembled WGS sequence"/>
</dbReference>
<proteinExistence type="inferred from homology"/>
<feature type="binding site" evidence="3">
    <location>
        <position position="339"/>
    </location>
    <ligand>
        <name>CTP</name>
        <dbReference type="ChEBI" id="CHEBI:37563"/>
    </ligand>
</feature>
<feature type="binding site" evidence="3">
    <location>
        <position position="325"/>
    </location>
    <ligand>
        <name>CTP</name>
        <dbReference type="ChEBI" id="CHEBI:37563"/>
    </ligand>
</feature>
<dbReference type="SUPFAM" id="SSF102645">
    <property type="entry name" value="CoaB-like"/>
    <property type="match status" value="1"/>
</dbReference>
<dbReference type="Gene3D" id="3.40.50.10300">
    <property type="entry name" value="CoaB-like"/>
    <property type="match status" value="1"/>
</dbReference>
<dbReference type="GO" id="GO:0015941">
    <property type="term" value="P:pantothenate catabolic process"/>
    <property type="evidence" value="ECO:0007669"/>
    <property type="project" value="InterPro"/>
</dbReference>
<feature type="region of interest" description="Phosphopantothenoylcysteine decarboxylase" evidence="3">
    <location>
        <begin position="1"/>
        <end position="189"/>
    </location>
</feature>
<comment type="catalytic activity">
    <reaction evidence="3 4">
        <text>N-[(R)-4-phosphopantothenoyl]-L-cysteine + H(+) = (R)-4'-phosphopantetheine + CO2</text>
        <dbReference type="Rhea" id="RHEA:16793"/>
        <dbReference type="ChEBI" id="CHEBI:15378"/>
        <dbReference type="ChEBI" id="CHEBI:16526"/>
        <dbReference type="ChEBI" id="CHEBI:59458"/>
        <dbReference type="ChEBI" id="CHEBI:61723"/>
        <dbReference type="EC" id="4.1.1.36"/>
    </reaction>
</comment>
<comment type="similarity">
    <text evidence="3 4">In the C-terminal section; belongs to the PPC synthetase family.</text>
</comment>
<dbReference type="GO" id="GO:0015937">
    <property type="term" value="P:coenzyme A biosynthetic process"/>
    <property type="evidence" value="ECO:0007669"/>
    <property type="project" value="UniProtKB-UniRule"/>
</dbReference>
<evidence type="ECO:0000313" key="8">
    <source>
        <dbReference type="Proteomes" id="UP000194946"/>
    </source>
</evidence>
<evidence type="ECO:0000256" key="4">
    <source>
        <dbReference type="RuleBase" id="RU364078"/>
    </source>
</evidence>
<feature type="active site" description="Proton donor" evidence="3">
    <location>
        <position position="157"/>
    </location>
</feature>
<dbReference type="Pfam" id="PF04127">
    <property type="entry name" value="DFP"/>
    <property type="match status" value="1"/>
</dbReference>
<dbReference type="AlphaFoldDB" id="A0A251ZXH4"/>
<feature type="binding site" evidence="3">
    <location>
        <position position="343"/>
    </location>
    <ligand>
        <name>CTP</name>
        <dbReference type="ChEBI" id="CHEBI:37563"/>
    </ligand>
</feature>
<keyword evidence="3" id="KW-0460">Magnesium</keyword>
<comment type="function">
    <text evidence="3">Catalyzes two sequential steps in the biosynthesis of coenzyme A. In the first step cysteine is conjugated to 4'-phosphopantothenate to form 4-phosphopantothenoylcysteine. In the second step the latter compound is decarboxylated to form 4'-phosphopantotheine.</text>
</comment>
<dbReference type="HAMAP" id="MF_02225">
    <property type="entry name" value="CoaBC"/>
    <property type="match status" value="1"/>
</dbReference>
<dbReference type="InterPro" id="IPR036551">
    <property type="entry name" value="Flavin_trans-like"/>
</dbReference>
<comment type="caution">
    <text evidence="7">The sequence shown here is derived from an EMBL/GenBank/DDBJ whole genome shotgun (WGS) entry which is preliminary data.</text>
</comment>
<evidence type="ECO:0000259" key="5">
    <source>
        <dbReference type="Pfam" id="PF02441"/>
    </source>
</evidence>
<feature type="binding site" evidence="3">
    <location>
        <position position="277"/>
    </location>
    <ligand>
        <name>CTP</name>
        <dbReference type="ChEBI" id="CHEBI:37563"/>
    </ligand>
</feature>
<dbReference type="PANTHER" id="PTHR14359">
    <property type="entry name" value="HOMO-OLIGOMERIC FLAVIN CONTAINING CYS DECARBOXYLASE FAMILY"/>
    <property type="match status" value="1"/>
</dbReference>
<dbReference type="InterPro" id="IPR003382">
    <property type="entry name" value="Flavoprotein"/>
</dbReference>
<evidence type="ECO:0000313" key="7">
    <source>
        <dbReference type="EMBL" id="OUI79366.1"/>
    </source>
</evidence>
<dbReference type="Pfam" id="PF02441">
    <property type="entry name" value="Flavoprotein"/>
    <property type="match status" value="1"/>
</dbReference>
<comment type="catalytic activity">
    <reaction evidence="3 4">
        <text>(R)-4'-phosphopantothenate + L-cysteine + CTP = N-[(R)-4-phosphopantothenoyl]-L-cysteine + CMP + diphosphate + H(+)</text>
        <dbReference type="Rhea" id="RHEA:19397"/>
        <dbReference type="ChEBI" id="CHEBI:10986"/>
        <dbReference type="ChEBI" id="CHEBI:15378"/>
        <dbReference type="ChEBI" id="CHEBI:33019"/>
        <dbReference type="ChEBI" id="CHEBI:35235"/>
        <dbReference type="ChEBI" id="CHEBI:37563"/>
        <dbReference type="ChEBI" id="CHEBI:59458"/>
        <dbReference type="ChEBI" id="CHEBI:60377"/>
        <dbReference type="EC" id="6.3.2.5"/>
    </reaction>
</comment>
<comment type="caution">
    <text evidence="3">Lacks conserved residue(s) required for the propagation of feature annotation.</text>
</comment>
<sequence>MKRNILLIISGGIAAYKALELIRLFRSKEMNVKCILTKGGEQFITPLSVQTLSGQEVYQDLFELTKTNEIEHISLTRQADMVVIYPASADLMAKMRVGLADDLASALLLATPPSTPIFIAPAMNVQMWENAATQENIEILKDRGVHFVGPDQGDMACGEYGYGRLVTPEIMLHHIQKFFNMSKALLGKKALVTAGPTYEPIDPVRFLGNYSSGRQGYAIAESLRDAGVDVTLVSGPVALSPPDNIYLVPVQTAQEMLDACLEILPVDIAVMTAAVADWRAKTVATKKIKKTGGAETPSFELTINPDILATISQNESCRPKLVIGFAAETNDLLENAESKRKRKNCDWIVMNDVSPATKIMGGVENEVTILSSSGKQHFKRADKKEIGRLLTKEIIEFFNH</sequence>
<comment type="function">
    <text evidence="4">Catalyzes two steps in the biosynthesis of coenzyme A. In the first step cysteine is conjugated to 4'-phosphopantothenate to form 4-phosphopantothenoylcysteine, in the latter compound is decarboxylated to form 4'-phosphopantotheine.</text>
</comment>
<keyword evidence="8" id="KW-1185">Reference proteome</keyword>
<dbReference type="EC" id="4.1.1.36" evidence="3"/>
<keyword evidence="3 4" id="KW-0285">Flavoprotein</keyword>
<feature type="domain" description="Flavoprotein" evidence="5">
    <location>
        <begin position="4"/>
        <end position="153"/>
    </location>
</feature>
<dbReference type="EMBL" id="JOPB01000001">
    <property type="protein sequence ID" value="OUI79366.1"/>
    <property type="molecule type" value="Genomic_DNA"/>
</dbReference>
<dbReference type="GO" id="GO:0004632">
    <property type="term" value="F:phosphopantothenate--cysteine ligase activity"/>
    <property type="evidence" value="ECO:0007669"/>
    <property type="project" value="UniProtKB-UniRule"/>
</dbReference>
<evidence type="ECO:0000256" key="3">
    <source>
        <dbReference type="HAMAP-Rule" id="MF_02225"/>
    </source>
</evidence>
<dbReference type="PANTHER" id="PTHR14359:SF6">
    <property type="entry name" value="PHOSPHOPANTOTHENOYLCYSTEINE DECARBOXYLASE"/>
    <property type="match status" value="1"/>
</dbReference>
<evidence type="ECO:0000256" key="2">
    <source>
        <dbReference type="ARBA" id="ARBA00023239"/>
    </source>
</evidence>
<dbReference type="SUPFAM" id="SSF52507">
    <property type="entry name" value="Homo-oligomeric flavin-containing Cys decarboxylases, HFCD"/>
    <property type="match status" value="1"/>
</dbReference>
<keyword evidence="3 4" id="KW-0288">FMN</keyword>
<comment type="pathway">
    <text evidence="3 4">Cofactor biosynthesis; coenzyme A biosynthesis; CoA from (R)-pantothenate: step 3/5.</text>
</comment>
<dbReference type="UniPathway" id="UPA00241">
    <property type="reaction ID" value="UER00353"/>
</dbReference>
<feature type="binding site" evidence="3">
    <location>
        <begin position="305"/>
        <end position="308"/>
    </location>
    <ligand>
        <name>CTP</name>
        <dbReference type="ChEBI" id="CHEBI:37563"/>
    </ligand>
</feature>
<evidence type="ECO:0000259" key="6">
    <source>
        <dbReference type="Pfam" id="PF04127"/>
    </source>
</evidence>
<evidence type="ECO:0000256" key="1">
    <source>
        <dbReference type="ARBA" id="ARBA00022793"/>
    </source>
</evidence>
<feature type="region of interest" description="Phosphopantothenate--cysteine ligase" evidence="3">
    <location>
        <begin position="190"/>
        <end position="400"/>
    </location>
</feature>
<reference evidence="8" key="1">
    <citation type="submission" date="2014-06" db="EMBL/GenBank/DDBJ databases">
        <authorList>
            <person name="Winans N.J."/>
            <person name="Newell P.D."/>
            <person name="Douglas A.E."/>
        </authorList>
    </citation>
    <scope>NUCLEOTIDE SEQUENCE [LARGE SCALE GENOMIC DNA]</scope>
    <source>
        <strain evidence="8">DmL_052</strain>
    </source>
</reference>
<keyword evidence="3" id="KW-0479">Metal-binding</keyword>
<dbReference type="GO" id="GO:0010181">
    <property type="term" value="F:FMN binding"/>
    <property type="evidence" value="ECO:0007669"/>
    <property type="project" value="UniProtKB-UniRule"/>
</dbReference>
<dbReference type="GO" id="GO:0004633">
    <property type="term" value="F:phosphopantothenoylcysteine decarboxylase activity"/>
    <property type="evidence" value="ECO:0007669"/>
    <property type="project" value="UniProtKB-UniRule"/>
</dbReference>
<comment type="cofactor">
    <cofactor evidence="3">
        <name>FMN</name>
        <dbReference type="ChEBI" id="CHEBI:58210"/>
    </cofactor>
    <text evidence="3">Binds 1 FMN per subunit.</text>
</comment>
<dbReference type="InterPro" id="IPR007085">
    <property type="entry name" value="DNA/pantothenate-metab_flavo_C"/>
</dbReference>
<dbReference type="EC" id="6.3.2.5" evidence="3"/>